<keyword evidence="2 10" id="KW-0645">Protease</keyword>
<feature type="active site" evidence="8">
    <location>
        <position position="304"/>
    </location>
</feature>
<dbReference type="PROSITE" id="PS51767">
    <property type="entry name" value="PEPTIDASE_A1"/>
    <property type="match status" value="1"/>
</dbReference>
<evidence type="ECO:0000259" key="12">
    <source>
        <dbReference type="PROSITE" id="PS51767"/>
    </source>
</evidence>
<keyword evidence="4 10" id="KW-0378">Hydrolase</keyword>
<sequence length="547" mass="59524">MAGLSLPARHVVALLVAVVSVAVFVVPTLANASASGSPSSLPRVPLFKKRVTLALVRAVLRERARQLVRNAGSGRRVANEGDDLEPDHVALNNYLDAQYTAEIGIGTPPQTFRVVMDTGSANLWVPSRKCRFSIPCYFHRKYDSGSSSTYEEDGTDISIHYGTGAMAGFLSRDVVTVGTVAVQHQGFAEAMKEPGTAFILAKFDGILGLGFMEISVDRVTPVWYNMVEQRLVPEPVFSFWLNRDTEGQMGGEMVLGGVDPKHFTGEHTWSNVTRRGYWQFAIDDVTVDGESAGFCQHGCSAIADTGTSLLSGPTAVIAEINQAIGATGVISQQCKQMVTQYGPMIVDLLQAQVDPEKVCQQVHLCDDGENHLKTTTSSSSSSSSGLGVMEVLVEHGEEEVKGRAWELKVVGDNEPLCKFCETFVFWIERQVKLNKSKAEILEKLDKLCDHLPSPRGESVVDCRKLDDMPTVSFVISGKKFELTAHQYVLRESQGGQEECISGFMGLDVPPPSGPLWILGDIFLGVYHSVYDFGNERVGFAPATPVPT</sequence>
<dbReference type="InterPro" id="IPR007856">
    <property type="entry name" value="SapB_1"/>
</dbReference>
<evidence type="ECO:0000256" key="4">
    <source>
        <dbReference type="ARBA" id="ARBA00022801"/>
    </source>
</evidence>
<dbReference type="SUPFAM" id="SSF47862">
    <property type="entry name" value="Saposin"/>
    <property type="match status" value="1"/>
</dbReference>
<keyword evidence="5" id="KW-0865">Zymogen</keyword>
<evidence type="ECO:0000256" key="1">
    <source>
        <dbReference type="ARBA" id="ARBA00007447"/>
    </source>
</evidence>
<dbReference type="Gene3D" id="2.40.70.10">
    <property type="entry name" value="Acid Proteases"/>
    <property type="match status" value="2"/>
</dbReference>
<dbReference type="Gene3D" id="1.10.225.10">
    <property type="entry name" value="Saposin-like"/>
    <property type="match status" value="1"/>
</dbReference>
<dbReference type="AlphaFoldDB" id="A0A388K8L9"/>
<dbReference type="GO" id="GO:0006508">
    <property type="term" value="P:proteolysis"/>
    <property type="evidence" value="ECO:0007669"/>
    <property type="project" value="UniProtKB-KW"/>
</dbReference>
<dbReference type="FunFam" id="2.40.70.10:FF:000044">
    <property type="entry name" value="Lysosomal aspartic protease"/>
    <property type="match status" value="1"/>
</dbReference>
<gene>
    <name evidence="13" type="ORF">CBR_g60060</name>
</gene>
<evidence type="ECO:0000259" key="11">
    <source>
        <dbReference type="PROSITE" id="PS50015"/>
    </source>
</evidence>
<dbReference type="GO" id="GO:0006629">
    <property type="term" value="P:lipid metabolic process"/>
    <property type="evidence" value="ECO:0007669"/>
    <property type="project" value="InterPro"/>
</dbReference>
<dbReference type="GO" id="GO:0004190">
    <property type="term" value="F:aspartic-type endopeptidase activity"/>
    <property type="evidence" value="ECO:0007669"/>
    <property type="project" value="UniProtKB-KW"/>
</dbReference>
<dbReference type="PANTHER" id="PTHR47966:SF51">
    <property type="entry name" value="BETA-SITE APP-CLEAVING ENZYME, ISOFORM A-RELATED"/>
    <property type="match status" value="1"/>
</dbReference>
<dbReference type="SUPFAM" id="SSF50630">
    <property type="entry name" value="Acid proteases"/>
    <property type="match status" value="1"/>
</dbReference>
<keyword evidence="3 10" id="KW-0064">Aspartyl protease</keyword>
<dbReference type="InterPro" id="IPR008138">
    <property type="entry name" value="SapB_2"/>
</dbReference>
<organism evidence="13 14">
    <name type="scientific">Chara braunii</name>
    <name type="common">Braun's stonewort</name>
    <dbReference type="NCBI Taxonomy" id="69332"/>
    <lineage>
        <taxon>Eukaryota</taxon>
        <taxon>Viridiplantae</taxon>
        <taxon>Streptophyta</taxon>
        <taxon>Charophyceae</taxon>
        <taxon>Charales</taxon>
        <taxon>Characeae</taxon>
        <taxon>Chara</taxon>
    </lineage>
</organism>
<evidence type="ECO:0000256" key="2">
    <source>
        <dbReference type="ARBA" id="ARBA00022670"/>
    </source>
</evidence>
<dbReference type="PRINTS" id="PR00792">
    <property type="entry name" value="PEPSIN"/>
</dbReference>
<dbReference type="InterPro" id="IPR008139">
    <property type="entry name" value="SaposinB_dom"/>
</dbReference>
<dbReference type="FunFam" id="2.40.70.10:FF:000115">
    <property type="entry name" value="Lysosomal aspartic protease"/>
    <property type="match status" value="1"/>
</dbReference>
<dbReference type="Pfam" id="PF00026">
    <property type="entry name" value="Asp"/>
    <property type="match status" value="1"/>
</dbReference>
<dbReference type="EMBL" id="BFEA01000073">
    <property type="protein sequence ID" value="GBG66407.1"/>
    <property type="molecule type" value="Genomic_DNA"/>
</dbReference>
<feature type="active site" evidence="8">
    <location>
        <position position="117"/>
    </location>
</feature>
<evidence type="ECO:0000256" key="8">
    <source>
        <dbReference type="PIRSR" id="PIRSR601461-1"/>
    </source>
</evidence>
<dbReference type="OrthoDB" id="771136at2759"/>
<keyword evidence="7" id="KW-0325">Glycoprotein</keyword>
<keyword evidence="14" id="KW-1185">Reference proteome</keyword>
<feature type="disulfide bond" evidence="9">
    <location>
        <begin position="130"/>
        <end position="136"/>
    </location>
</feature>
<protein>
    <recommendedName>
        <fullName evidence="15">Peptidase A1 domain-containing protein</fullName>
    </recommendedName>
</protein>
<name>A0A388K8L9_CHABU</name>
<dbReference type="Pfam" id="PF05184">
    <property type="entry name" value="SapB_1"/>
    <property type="match status" value="1"/>
</dbReference>
<reference evidence="13 14" key="1">
    <citation type="journal article" date="2018" name="Cell">
        <title>The Chara Genome: Secondary Complexity and Implications for Plant Terrestrialization.</title>
        <authorList>
            <person name="Nishiyama T."/>
            <person name="Sakayama H."/>
            <person name="Vries J.D."/>
            <person name="Buschmann H."/>
            <person name="Saint-Marcoux D."/>
            <person name="Ullrich K.K."/>
            <person name="Haas F.B."/>
            <person name="Vanderstraeten L."/>
            <person name="Becker D."/>
            <person name="Lang D."/>
            <person name="Vosolsobe S."/>
            <person name="Rombauts S."/>
            <person name="Wilhelmsson P.K.I."/>
            <person name="Janitza P."/>
            <person name="Kern R."/>
            <person name="Heyl A."/>
            <person name="Rumpler F."/>
            <person name="Villalobos L.I.A.C."/>
            <person name="Clay J.M."/>
            <person name="Skokan R."/>
            <person name="Toyoda A."/>
            <person name="Suzuki Y."/>
            <person name="Kagoshima H."/>
            <person name="Schijlen E."/>
            <person name="Tajeshwar N."/>
            <person name="Catarino B."/>
            <person name="Hetherington A.J."/>
            <person name="Saltykova A."/>
            <person name="Bonnot C."/>
            <person name="Breuninger H."/>
            <person name="Symeonidi A."/>
            <person name="Radhakrishnan G.V."/>
            <person name="Van Nieuwerburgh F."/>
            <person name="Deforce D."/>
            <person name="Chang C."/>
            <person name="Karol K.G."/>
            <person name="Hedrich R."/>
            <person name="Ulvskov P."/>
            <person name="Glockner G."/>
            <person name="Delwiche C.F."/>
            <person name="Petrasek J."/>
            <person name="Van de Peer Y."/>
            <person name="Friml J."/>
            <person name="Beilby M."/>
            <person name="Dolan L."/>
            <person name="Kohara Y."/>
            <person name="Sugano S."/>
            <person name="Fujiyama A."/>
            <person name="Delaux P.-M."/>
            <person name="Quint M."/>
            <person name="TheiBen G."/>
            <person name="Hagemann M."/>
            <person name="Harholt J."/>
            <person name="Dunand C."/>
            <person name="Zachgo S."/>
            <person name="Langdale J."/>
            <person name="Maumus F."/>
            <person name="Straeten D.V.D."/>
            <person name="Gould S.B."/>
            <person name="Rensing S.A."/>
        </authorList>
    </citation>
    <scope>NUCLEOTIDE SEQUENCE [LARGE SCALE GENOMIC DNA]</scope>
    <source>
        <strain evidence="13 14">S276</strain>
    </source>
</reference>
<proteinExistence type="inferred from homology"/>
<evidence type="ECO:0000313" key="14">
    <source>
        <dbReference type="Proteomes" id="UP000265515"/>
    </source>
</evidence>
<dbReference type="STRING" id="69332.A0A388K8L9"/>
<keyword evidence="6 9" id="KW-1015">Disulfide bond</keyword>
<evidence type="ECO:0000256" key="5">
    <source>
        <dbReference type="ARBA" id="ARBA00023145"/>
    </source>
</evidence>
<dbReference type="SMART" id="SM00741">
    <property type="entry name" value="SapB"/>
    <property type="match status" value="1"/>
</dbReference>
<dbReference type="PROSITE" id="PS00141">
    <property type="entry name" value="ASP_PROTEASE"/>
    <property type="match status" value="1"/>
</dbReference>
<dbReference type="Proteomes" id="UP000265515">
    <property type="component" value="Unassembled WGS sequence"/>
</dbReference>
<dbReference type="OMA" id="KGEYMIS"/>
<dbReference type="PANTHER" id="PTHR47966">
    <property type="entry name" value="BETA-SITE APP-CLEAVING ENZYME, ISOFORM A-RELATED"/>
    <property type="match status" value="1"/>
</dbReference>
<evidence type="ECO:0000256" key="10">
    <source>
        <dbReference type="RuleBase" id="RU000454"/>
    </source>
</evidence>
<dbReference type="Gramene" id="GBG66407">
    <property type="protein sequence ID" value="GBG66407"/>
    <property type="gene ID" value="CBR_g60060"/>
</dbReference>
<accession>A0A388K8L9</accession>
<dbReference type="InterPro" id="IPR033121">
    <property type="entry name" value="PEPTIDASE_A1"/>
</dbReference>
<dbReference type="Pfam" id="PF03489">
    <property type="entry name" value="SapB_2"/>
    <property type="match status" value="1"/>
</dbReference>
<dbReference type="InterPro" id="IPR011001">
    <property type="entry name" value="Saposin-like"/>
</dbReference>
<evidence type="ECO:0000256" key="3">
    <source>
        <dbReference type="ARBA" id="ARBA00022750"/>
    </source>
</evidence>
<dbReference type="InterPro" id="IPR001969">
    <property type="entry name" value="Aspartic_peptidase_AS"/>
</dbReference>
<feature type="domain" description="Peptidase A1" evidence="12">
    <location>
        <begin position="99"/>
        <end position="540"/>
    </location>
</feature>
<comment type="caution">
    <text evidence="13">The sequence shown here is derived from an EMBL/GenBank/DDBJ whole genome shotgun (WGS) entry which is preliminary data.</text>
</comment>
<evidence type="ECO:0000256" key="6">
    <source>
        <dbReference type="ARBA" id="ARBA00023157"/>
    </source>
</evidence>
<comment type="similarity">
    <text evidence="1 10">Belongs to the peptidase A1 family.</text>
</comment>
<dbReference type="PROSITE" id="PS50015">
    <property type="entry name" value="SAP_B"/>
    <property type="match status" value="2"/>
</dbReference>
<evidence type="ECO:0000256" key="9">
    <source>
        <dbReference type="PIRSR" id="PIRSR601461-2"/>
    </source>
</evidence>
<evidence type="ECO:0000313" key="13">
    <source>
        <dbReference type="EMBL" id="GBG66407.1"/>
    </source>
</evidence>
<dbReference type="InterPro" id="IPR021109">
    <property type="entry name" value="Peptidase_aspartic_dom_sf"/>
</dbReference>
<feature type="domain" description="Saposin B-type" evidence="11">
    <location>
        <begin position="413"/>
        <end position="454"/>
    </location>
</feature>
<dbReference type="InterPro" id="IPR001461">
    <property type="entry name" value="Aspartic_peptidase_A1"/>
</dbReference>
<feature type="domain" description="Saposin B-type" evidence="11">
    <location>
        <begin position="329"/>
        <end position="369"/>
    </location>
</feature>
<evidence type="ECO:0008006" key="15">
    <source>
        <dbReference type="Google" id="ProtNLM"/>
    </source>
</evidence>
<evidence type="ECO:0000256" key="7">
    <source>
        <dbReference type="ARBA" id="ARBA00023180"/>
    </source>
</evidence>